<name>A0A975YL38_9PROT</name>
<dbReference type="REBASE" id="618895">
    <property type="entry name" value="M.EspMSP2DndDP"/>
</dbReference>
<evidence type="ECO:0000313" key="3">
    <source>
        <dbReference type="Proteomes" id="UP000694001"/>
    </source>
</evidence>
<organism evidence="2 3">
    <name type="scientific">Elioraea tepida</name>
    <dbReference type="NCBI Taxonomy" id="2843330"/>
    <lineage>
        <taxon>Bacteria</taxon>
        <taxon>Pseudomonadati</taxon>
        <taxon>Pseudomonadota</taxon>
        <taxon>Alphaproteobacteria</taxon>
        <taxon>Acetobacterales</taxon>
        <taxon>Elioraeaceae</taxon>
        <taxon>Elioraea</taxon>
    </lineage>
</organism>
<dbReference type="Proteomes" id="UP000694001">
    <property type="component" value="Chromosome"/>
</dbReference>
<evidence type="ECO:0000256" key="1">
    <source>
        <dbReference type="SAM" id="Coils"/>
    </source>
</evidence>
<feature type="coiled-coil region" evidence="1">
    <location>
        <begin position="91"/>
        <end position="171"/>
    </location>
</feature>
<evidence type="ECO:0008006" key="4">
    <source>
        <dbReference type="Google" id="ProtNLM"/>
    </source>
</evidence>
<sequence>MVEPPRTEQDPDGWWREWIARTFLPPHLAPFFLFDGEAASAYAERDMGAQVKEGIDGLLGLVWLRRLAQSLRDYAANRRGQVAKGPDAATIVRLEAEVKQLEAEVAGAEERLKEIETELAGLESERLTLTRKLAGSGGRTRAELEDLIRAKADAERDLEKVRDKLSSLADGALPFSLVGGALRARLIDRLAKEARREQWLASAEETRARAETVLATAANAFACVAPPLTEGQHAQVREAIRGALETLWNPPPQDVAEDFRHEHATGRLREAVRARLEDAASITAGTVADILEQEARLASALRKFNAEIDAAEGTGGGLEGDRERLEELQRRIAALSREEGEKRAIVSSRGEDLRQKRAELARLTETLDQTKRPARLAKRAEQIALMLDNLLRDARPLQSQAIAEEMTRAIGAMAHKKDLFRRVDITADGEVRLLGPGGQNLRDYDLAAGEKQVFTQALFAAVAAVSQRVFPLVIDTPLGRLDEEHRIGVLRFLAERPSQVILISTDTEVVGPYLDAVRDRVADAWLLRNVTEGDSGRSWVERGYFPGQGLSP</sequence>
<dbReference type="KEGG" id="elio:KO353_07970"/>
<dbReference type="PANTHER" id="PTHR32114:SF2">
    <property type="entry name" value="ABC TRANSPORTER ABCH.3"/>
    <property type="match status" value="1"/>
</dbReference>
<dbReference type="PANTHER" id="PTHR32114">
    <property type="entry name" value="ABC TRANSPORTER ABCH.3"/>
    <property type="match status" value="1"/>
</dbReference>
<feature type="coiled-coil region" evidence="1">
    <location>
        <begin position="318"/>
        <end position="345"/>
    </location>
</feature>
<dbReference type="RefSeq" id="WP_218287158.1">
    <property type="nucleotide sequence ID" value="NZ_CP076448.1"/>
</dbReference>
<evidence type="ECO:0000313" key="2">
    <source>
        <dbReference type="EMBL" id="QXM26107.1"/>
    </source>
</evidence>
<proteinExistence type="predicted"/>
<dbReference type="EMBL" id="CP076448">
    <property type="protein sequence ID" value="QXM26107.1"/>
    <property type="molecule type" value="Genomic_DNA"/>
</dbReference>
<dbReference type="AlphaFoldDB" id="A0A975YL38"/>
<reference evidence="2" key="1">
    <citation type="submission" date="2021-06" db="EMBL/GenBank/DDBJ databases">
        <title>Elioraea tepida, sp. nov., a moderately thermophilic aerobic anoxygenic phototrophic bacterium isolated from an alkaline siliceous hot spring mat community in Yellowstone National Park, WY, USA.</title>
        <authorList>
            <person name="Saini M.K."/>
            <person name="Yoshida S."/>
            <person name="Sebastian A."/>
            <person name="Hirose S."/>
            <person name="Hara E."/>
            <person name="Tamaki H."/>
            <person name="Soulier N.T."/>
            <person name="Albert I."/>
            <person name="Hanada S."/>
            <person name="Bryant D.A."/>
            <person name="Tank M."/>
        </authorList>
    </citation>
    <scope>NUCLEOTIDE SEQUENCE</scope>
    <source>
        <strain evidence="2">MS-P2</strain>
    </source>
</reference>
<protein>
    <recommendedName>
        <fullName evidence="4">DNA sulfur modification protein DndD</fullName>
    </recommendedName>
</protein>
<gene>
    <name evidence="2" type="ORF">KO353_07970</name>
</gene>
<keyword evidence="3" id="KW-1185">Reference proteome</keyword>
<accession>A0A975YL38</accession>
<keyword evidence="1" id="KW-0175">Coiled coil</keyword>